<dbReference type="InterPro" id="IPR001537">
    <property type="entry name" value="SpoU_MeTrfase"/>
</dbReference>
<dbReference type="GO" id="GO:0003723">
    <property type="term" value="F:RNA binding"/>
    <property type="evidence" value="ECO:0007669"/>
    <property type="project" value="InterPro"/>
</dbReference>
<dbReference type="GO" id="GO:0006396">
    <property type="term" value="P:RNA processing"/>
    <property type="evidence" value="ECO:0007669"/>
    <property type="project" value="InterPro"/>
</dbReference>
<comment type="caution">
    <text evidence="4">The sequence shown here is derived from an EMBL/GenBank/DDBJ whole genome shotgun (WGS) entry which is preliminary data.</text>
</comment>
<evidence type="ECO:0000256" key="1">
    <source>
        <dbReference type="ARBA" id="ARBA00022603"/>
    </source>
</evidence>
<feature type="domain" description="tRNA/rRNA methyltransferase SpoU type" evidence="3">
    <location>
        <begin position="119"/>
        <end position="259"/>
    </location>
</feature>
<dbReference type="InterPro" id="IPR051259">
    <property type="entry name" value="rRNA_Methyltransferase"/>
</dbReference>
<evidence type="ECO:0000313" key="4">
    <source>
        <dbReference type="EMBL" id="HGT38830.1"/>
    </source>
</evidence>
<dbReference type="PANTHER" id="PTHR43191">
    <property type="entry name" value="RRNA METHYLTRANSFERASE 3"/>
    <property type="match status" value="1"/>
</dbReference>
<dbReference type="Pfam" id="PF00588">
    <property type="entry name" value="SpoU_methylase"/>
    <property type="match status" value="1"/>
</dbReference>
<gene>
    <name evidence="4" type="ORF">ENS64_06140</name>
</gene>
<sequence>MPRVFIDDLNDPRVQPYRQLKASNLMRHGELFVAEGTKLVERLLASDYETASVLISARREPVWGPKVPPEIPLYVIPQELGAQLVGFNFHVGVVACGKRRPSPTLDDVLPQSKSAWTLVICPNCDNPENLGAIIRISRGMGVDALLLGKGCCDPFSRRVLRVSMGAAFRLPIVESRDLAADLHRLRHEFGVELLATVLDPAAEPLHRVSRSDRIGLLFGNEHAGLGPAWVQCCDRRVTIPMAEGTDSLNVAVAAGIFLYHFTRESA</sequence>
<dbReference type="EMBL" id="DSVQ01000012">
    <property type="protein sequence ID" value="HGT38830.1"/>
    <property type="molecule type" value="Genomic_DNA"/>
</dbReference>
<dbReference type="PANTHER" id="PTHR43191:SF12">
    <property type="entry name" value="RRNA METHYLASE"/>
    <property type="match status" value="1"/>
</dbReference>
<dbReference type="AlphaFoldDB" id="A0A7C4QUM6"/>
<dbReference type="SUPFAM" id="SSF55315">
    <property type="entry name" value="L30e-like"/>
    <property type="match status" value="1"/>
</dbReference>
<keyword evidence="2 4" id="KW-0808">Transferase</keyword>
<name>A0A7C4QUM6_9PLAN</name>
<dbReference type="GO" id="GO:0032259">
    <property type="term" value="P:methylation"/>
    <property type="evidence" value="ECO:0007669"/>
    <property type="project" value="UniProtKB-KW"/>
</dbReference>
<evidence type="ECO:0000256" key="2">
    <source>
        <dbReference type="ARBA" id="ARBA00022679"/>
    </source>
</evidence>
<dbReference type="InterPro" id="IPR029064">
    <property type="entry name" value="Ribosomal_eL30-like_sf"/>
</dbReference>
<dbReference type="InterPro" id="IPR029026">
    <property type="entry name" value="tRNA_m1G_MTases_N"/>
</dbReference>
<dbReference type="SUPFAM" id="SSF75217">
    <property type="entry name" value="alpha/beta knot"/>
    <property type="match status" value="1"/>
</dbReference>
<keyword evidence="1 4" id="KW-0489">Methyltransferase</keyword>
<dbReference type="Gene3D" id="3.40.1280.10">
    <property type="match status" value="1"/>
</dbReference>
<dbReference type="GO" id="GO:0008173">
    <property type="term" value="F:RNA methyltransferase activity"/>
    <property type="evidence" value="ECO:0007669"/>
    <property type="project" value="InterPro"/>
</dbReference>
<dbReference type="InterPro" id="IPR029028">
    <property type="entry name" value="Alpha/beta_knot_MTases"/>
</dbReference>
<reference evidence="4" key="1">
    <citation type="journal article" date="2020" name="mSystems">
        <title>Genome- and Community-Level Interaction Insights into Carbon Utilization and Element Cycling Functions of Hydrothermarchaeota in Hydrothermal Sediment.</title>
        <authorList>
            <person name="Zhou Z."/>
            <person name="Liu Y."/>
            <person name="Xu W."/>
            <person name="Pan J."/>
            <person name="Luo Z.H."/>
            <person name="Li M."/>
        </authorList>
    </citation>
    <scope>NUCLEOTIDE SEQUENCE [LARGE SCALE GENOMIC DNA]</scope>
    <source>
        <strain evidence="4">SpSt-508</strain>
    </source>
</reference>
<proteinExistence type="predicted"/>
<protein>
    <submittedName>
        <fullName evidence="4">RNA methyltransferase</fullName>
    </submittedName>
</protein>
<dbReference type="CDD" id="cd18095">
    <property type="entry name" value="SpoU-like_rRNA-MTase"/>
    <property type="match status" value="1"/>
</dbReference>
<evidence type="ECO:0000259" key="3">
    <source>
        <dbReference type="Pfam" id="PF00588"/>
    </source>
</evidence>
<dbReference type="Gene3D" id="3.30.1330.30">
    <property type="match status" value="1"/>
</dbReference>
<accession>A0A7C4QUM6</accession>
<organism evidence="4">
    <name type="scientific">Schlesneria paludicola</name>
    <dbReference type="NCBI Taxonomy" id="360056"/>
    <lineage>
        <taxon>Bacteria</taxon>
        <taxon>Pseudomonadati</taxon>
        <taxon>Planctomycetota</taxon>
        <taxon>Planctomycetia</taxon>
        <taxon>Planctomycetales</taxon>
        <taxon>Planctomycetaceae</taxon>
        <taxon>Schlesneria</taxon>
    </lineage>
</organism>